<dbReference type="EMBL" id="FO082820">
    <property type="protein sequence ID" value="CCF20639.1"/>
    <property type="molecule type" value="Genomic_DNA"/>
</dbReference>
<organism evidence="3 4">
    <name type="scientific">Pseudorhizobium banfieldiae</name>
    <dbReference type="NCBI Taxonomy" id="1125847"/>
    <lineage>
        <taxon>Bacteria</taxon>
        <taxon>Pseudomonadati</taxon>
        <taxon>Pseudomonadota</taxon>
        <taxon>Alphaproteobacteria</taxon>
        <taxon>Hyphomicrobiales</taxon>
        <taxon>Rhizobiaceae</taxon>
        <taxon>Rhizobium/Agrobacterium group</taxon>
        <taxon>Pseudorhizobium</taxon>
    </lineage>
</organism>
<reference evidence="3 4" key="1">
    <citation type="journal article" date="2013" name="Genome Biol. Evol.">
        <title>Life in an arsenic-containing gold mine: genome and physiology of the autotrophic arsenite-oxidizing bacterium rhizobium sp. NT-26.</title>
        <authorList>
            <person name="Andres J."/>
            <person name="Arsene-Ploetze F."/>
            <person name="Barbe V."/>
            <person name="Brochier-Armanet C."/>
            <person name="Cleiss-Arnold J."/>
            <person name="Coppee J.Y."/>
            <person name="Dillies M.A."/>
            <person name="Geist"/>
            <person name="L"/>
            <person name="Joublin A."/>
            <person name="Koechler S."/>
            <person name="Lassalle F."/>
            <person name="Marchal M."/>
            <person name="Medigue C."/>
            <person name="Muller D."/>
            <person name="Nesme X."/>
            <person name="Plewniak F."/>
            <person name="Proux C."/>
            <person name="Ramirez-Bahena M.H."/>
            <person name="Schenowitz C."/>
            <person name="Sismeiro O."/>
            <person name="Vallenet D."/>
            <person name="Santini J.M."/>
            <person name="Bertin P.N."/>
        </authorList>
    </citation>
    <scope>NUCLEOTIDE SEQUENCE [LARGE SCALE GENOMIC DNA]</scope>
    <source>
        <strain evidence="3 4">NT-26</strain>
    </source>
</reference>
<evidence type="ECO:0000313" key="4">
    <source>
        <dbReference type="Proteomes" id="UP000010792"/>
    </source>
</evidence>
<proteinExistence type="predicted"/>
<dbReference type="PROSITE" id="PS51257">
    <property type="entry name" value="PROKAR_LIPOPROTEIN"/>
    <property type="match status" value="1"/>
</dbReference>
<protein>
    <submittedName>
        <fullName evidence="3">Putative cytochrome c-type protein</fullName>
    </submittedName>
</protein>
<keyword evidence="2" id="KW-0732">Signal</keyword>
<feature type="compositionally biased region" description="Polar residues" evidence="1">
    <location>
        <begin position="20"/>
        <end position="30"/>
    </location>
</feature>
<keyword evidence="4" id="KW-1185">Reference proteome</keyword>
<feature type="chain" id="PRO_5003947101" evidence="2">
    <location>
        <begin position="21"/>
        <end position="67"/>
    </location>
</feature>
<evidence type="ECO:0000256" key="2">
    <source>
        <dbReference type="SAM" id="SignalP"/>
    </source>
</evidence>
<dbReference type="KEGG" id="rht:NT26_2915"/>
<sequence length="67" mass="6454">MKKLTIALAAGLLLSACSDGGNNQSDTVDNTPPGGPAASAPTDADPTPQSGTGGQSPVDSSTGTVKR</sequence>
<evidence type="ECO:0000256" key="1">
    <source>
        <dbReference type="SAM" id="MobiDB-lite"/>
    </source>
</evidence>
<gene>
    <name evidence="3" type="ORF">NT26_2915</name>
</gene>
<dbReference type="STRING" id="1125847.NT26_2915"/>
<feature type="compositionally biased region" description="Polar residues" evidence="1">
    <location>
        <begin position="55"/>
        <end position="67"/>
    </location>
</feature>
<evidence type="ECO:0000313" key="3">
    <source>
        <dbReference type="EMBL" id="CCF20639.1"/>
    </source>
</evidence>
<feature type="compositionally biased region" description="Low complexity" evidence="1">
    <location>
        <begin position="36"/>
        <end position="48"/>
    </location>
</feature>
<feature type="signal peptide" evidence="2">
    <location>
        <begin position="1"/>
        <end position="20"/>
    </location>
</feature>
<accession>L0NIF8</accession>
<dbReference type="Proteomes" id="UP000010792">
    <property type="component" value="Chromosome"/>
</dbReference>
<name>L0NIF8_9HYPH</name>
<feature type="region of interest" description="Disordered" evidence="1">
    <location>
        <begin position="17"/>
        <end position="67"/>
    </location>
</feature>
<dbReference type="RefSeq" id="WP_052639548.1">
    <property type="nucleotide sequence ID" value="NZ_FO082820.1"/>
</dbReference>
<dbReference type="AlphaFoldDB" id="L0NIF8"/>